<keyword evidence="3" id="KW-0274">FAD</keyword>
<feature type="domain" description="FAD-binding" evidence="6">
    <location>
        <begin position="327"/>
        <end position="397"/>
    </location>
</feature>
<sequence length="457" mass="51001">MAIHVLIIGGGTGGLALAHALKKANTNITFTVYERDRTRTDGLYGYRVGISPEGSRALAACIPTGLFDIFRQTTAITPDYFNMLTEQYEELLCISGFGQSSEDAVGAERSVSRMTLRQLLLTGIEDSVEFNKYFTHYRVNPDGTVTAFFKDGTSAVGNLLVGADGSNSPVRRQYLPHAVLKNSGIYGAAMKVPLTEETRQLLMPQVLRGVTMVNAPHGDNCIIHVMEFPWDHQGHLKHNKNIGGNDEELIKSWPGMKFDNTRDYILLGWSAHSQRLPDDFMSLDGPSIYALVRERTALWHPNFQKLIKIADPTTCFPINIRTSERIPPWTSSNITLIGDAVHTMTPGLGVGANTALLDAQILAGNLISAAEKDLDIVSAVADYEERMHSYAWKRVEKSLERFDADSDIYKPGWRGWFAMTLMRNGLRIVNWMPPLKRRMAAAITAERGERDERKDKR</sequence>
<evidence type="ECO:0000313" key="9">
    <source>
        <dbReference type="Proteomes" id="UP000308092"/>
    </source>
</evidence>
<dbReference type="EMBL" id="QUQM01000006">
    <property type="protein sequence ID" value="KAA8643960.1"/>
    <property type="molecule type" value="Genomic_DNA"/>
</dbReference>
<evidence type="ECO:0000256" key="4">
    <source>
        <dbReference type="ARBA" id="ARBA00023002"/>
    </source>
</evidence>
<dbReference type="InterPro" id="IPR036188">
    <property type="entry name" value="FAD/NAD-bd_sf"/>
</dbReference>
<gene>
    <name evidence="7" type="ORF">ATNIH1004_008156</name>
    <name evidence="8" type="ORF">EYZ11_006370</name>
</gene>
<dbReference type="InterPro" id="IPR002938">
    <property type="entry name" value="FAD-bd"/>
</dbReference>
<evidence type="ECO:0000259" key="6">
    <source>
        <dbReference type="Pfam" id="PF01494"/>
    </source>
</evidence>
<evidence type="ECO:0000313" key="10">
    <source>
        <dbReference type="Proteomes" id="UP000324241"/>
    </source>
</evidence>
<organism evidence="8 9">
    <name type="scientific">Aspergillus tanneri</name>
    <dbReference type="NCBI Taxonomy" id="1220188"/>
    <lineage>
        <taxon>Eukaryota</taxon>
        <taxon>Fungi</taxon>
        <taxon>Dikarya</taxon>
        <taxon>Ascomycota</taxon>
        <taxon>Pezizomycotina</taxon>
        <taxon>Eurotiomycetes</taxon>
        <taxon>Eurotiomycetidae</taxon>
        <taxon>Eurotiales</taxon>
        <taxon>Aspergillaceae</taxon>
        <taxon>Aspergillus</taxon>
        <taxon>Aspergillus subgen. Circumdati</taxon>
    </lineage>
</organism>
<dbReference type="EMBL" id="SOSA01000223">
    <property type="protein sequence ID" value="THC94162.1"/>
    <property type="molecule type" value="Genomic_DNA"/>
</dbReference>
<accession>A0A4S3JG06</accession>
<reference evidence="8 9" key="1">
    <citation type="submission" date="2019-03" db="EMBL/GenBank/DDBJ databases">
        <title>The genome sequence of a newly discovered highly antifungal drug resistant Aspergillus species, Aspergillus tanneri NIH 1004.</title>
        <authorList>
            <person name="Mounaud S."/>
            <person name="Singh I."/>
            <person name="Joardar V."/>
            <person name="Pakala S."/>
            <person name="Pakala S."/>
            <person name="Venepally P."/>
            <person name="Hoover J."/>
            <person name="Nierman W."/>
            <person name="Chung J."/>
            <person name="Losada L."/>
        </authorList>
    </citation>
    <scope>NUCLEOTIDE SEQUENCE [LARGE SCALE GENOMIC DNA]</scope>
    <source>
        <strain evidence="8 9">NIH1004</strain>
    </source>
</reference>
<keyword evidence="9" id="KW-1185">Reference proteome</keyword>
<dbReference type="Gene3D" id="3.50.50.60">
    <property type="entry name" value="FAD/NAD(P)-binding domain"/>
    <property type="match status" value="1"/>
</dbReference>
<evidence type="ECO:0000313" key="7">
    <source>
        <dbReference type="EMBL" id="KAA8643960.1"/>
    </source>
</evidence>
<name>A0A4S3JG06_9EURO</name>
<evidence type="ECO:0000256" key="1">
    <source>
        <dbReference type="ARBA" id="ARBA00001974"/>
    </source>
</evidence>
<dbReference type="PANTHER" id="PTHR47178">
    <property type="entry name" value="MONOOXYGENASE, FAD-BINDING"/>
    <property type="match status" value="1"/>
</dbReference>
<dbReference type="GO" id="GO:0071949">
    <property type="term" value="F:FAD binding"/>
    <property type="evidence" value="ECO:0007669"/>
    <property type="project" value="InterPro"/>
</dbReference>
<protein>
    <recommendedName>
        <fullName evidence="6">FAD-binding domain-containing protein</fullName>
    </recommendedName>
</protein>
<dbReference type="GeneID" id="54330858"/>
<keyword evidence="2" id="KW-0285">Flavoprotein</keyword>
<dbReference type="PANTHER" id="PTHR47178:SF5">
    <property type="entry name" value="FAD-BINDING DOMAIN-CONTAINING PROTEIN"/>
    <property type="match status" value="1"/>
</dbReference>
<dbReference type="RefSeq" id="XP_033423321.1">
    <property type="nucleotide sequence ID" value="XM_033572769.1"/>
</dbReference>
<evidence type="ECO:0000256" key="3">
    <source>
        <dbReference type="ARBA" id="ARBA00022827"/>
    </source>
</evidence>
<dbReference type="Pfam" id="PF01494">
    <property type="entry name" value="FAD_binding_3"/>
    <property type="match status" value="1"/>
</dbReference>
<dbReference type="OrthoDB" id="47494at2759"/>
<dbReference type="Proteomes" id="UP000324241">
    <property type="component" value="Unassembled WGS sequence"/>
</dbReference>
<proteinExistence type="predicted"/>
<dbReference type="AlphaFoldDB" id="A0A4S3JG06"/>
<dbReference type="SUPFAM" id="SSF51905">
    <property type="entry name" value="FAD/NAD(P)-binding domain"/>
    <property type="match status" value="1"/>
</dbReference>
<dbReference type="GO" id="GO:0004497">
    <property type="term" value="F:monooxygenase activity"/>
    <property type="evidence" value="ECO:0007669"/>
    <property type="project" value="UniProtKB-KW"/>
</dbReference>
<comment type="caution">
    <text evidence="8">The sequence shown here is derived from an EMBL/GenBank/DDBJ whole genome shotgun (WGS) entry which is preliminary data.</text>
</comment>
<dbReference type="Proteomes" id="UP000308092">
    <property type="component" value="Unassembled WGS sequence"/>
</dbReference>
<reference evidence="7 10" key="2">
    <citation type="submission" date="2019-08" db="EMBL/GenBank/DDBJ databases">
        <title>The genome sequence of a newly discovered highly antifungal drug resistant Aspergillus species, Aspergillus tanneri NIH 1004.</title>
        <authorList>
            <person name="Mounaud S."/>
            <person name="Singh I."/>
            <person name="Joardar V."/>
            <person name="Pakala S."/>
            <person name="Pakala S."/>
            <person name="Venepally P."/>
            <person name="Chung J.K."/>
            <person name="Losada L."/>
            <person name="Nierman W.C."/>
        </authorList>
    </citation>
    <scope>NUCLEOTIDE SEQUENCE [LARGE SCALE GENOMIC DNA]</scope>
    <source>
        <strain evidence="7 10">NIH1004</strain>
    </source>
</reference>
<keyword evidence="4" id="KW-0560">Oxidoreductase</keyword>
<evidence type="ECO:0000256" key="5">
    <source>
        <dbReference type="ARBA" id="ARBA00023033"/>
    </source>
</evidence>
<keyword evidence="5" id="KW-0503">Monooxygenase</keyword>
<dbReference type="STRING" id="1220188.A0A4S3JG06"/>
<evidence type="ECO:0000256" key="2">
    <source>
        <dbReference type="ARBA" id="ARBA00022630"/>
    </source>
</evidence>
<evidence type="ECO:0000313" key="8">
    <source>
        <dbReference type="EMBL" id="THC94162.1"/>
    </source>
</evidence>
<dbReference type="VEuPathDB" id="FungiDB:EYZ11_006370"/>
<dbReference type="PRINTS" id="PR00420">
    <property type="entry name" value="RNGMNOXGNASE"/>
</dbReference>
<comment type="cofactor">
    <cofactor evidence="1">
        <name>FAD</name>
        <dbReference type="ChEBI" id="CHEBI:57692"/>
    </cofactor>
</comment>